<protein>
    <submittedName>
        <fullName evidence="10">Predicted arabinose efflux permease, MFS family</fullName>
    </submittedName>
</protein>
<evidence type="ECO:0000256" key="5">
    <source>
        <dbReference type="ARBA" id="ARBA00022989"/>
    </source>
</evidence>
<evidence type="ECO:0000256" key="6">
    <source>
        <dbReference type="ARBA" id="ARBA00023136"/>
    </source>
</evidence>
<feature type="domain" description="Major facilitator superfamily (MFS) profile" evidence="9">
    <location>
        <begin position="41"/>
        <end position="488"/>
    </location>
</feature>
<feature type="region of interest" description="Disordered" evidence="7">
    <location>
        <begin position="1"/>
        <end position="29"/>
    </location>
</feature>
<dbReference type="SUPFAM" id="SSF103473">
    <property type="entry name" value="MFS general substrate transporter"/>
    <property type="match status" value="1"/>
</dbReference>
<accession>A0A1H9WHF5</accession>
<keyword evidence="3" id="KW-1003">Cell membrane</keyword>
<feature type="transmembrane region" description="Helical" evidence="8">
    <location>
        <begin position="38"/>
        <end position="64"/>
    </location>
</feature>
<feature type="transmembrane region" description="Helical" evidence="8">
    <location>
        <begin position="227"/>
        <end position="247"/>
    </location>
</feature>
<keyword evidence="4 8" id="KW-0812">Transmembrane</keyword>
<dbReference type="InterPro" id="IPR036259">
    <property type="entry name" value="MFS_trans_sf"/>
</dbReference>
<proteinExistence type="predicted"/>
<dbReference type="STRING" id="155974.SAMN04487818_110213"/>
<dbReference type="PANTHER" id="PTHR42718:SF46">
    <property type="entry name" value="BLR6921 PROTEIN"/>
    <property type="match status" value="1"/>
</dbReference>
<evidence type="ECO:0000256" key="4">
    <source>
        <dbReference type="ARBA" id="ARBA00022692"/>
    </source>
</evidence>
<keyword evidence="11" id="KW-1185">Reference proteome</keyword>
<dbReference type="GO" id="GO:0005886">
    <property type="term" value="C:plasma membrane"/>
    <property type="evidence" value="ECO:0007669"/>
    <property type="project" value="UniProtKB-SubCell"/>
</dbReference>
<feature type="transmembrane region" description="Helical" evidence="8">
    <location>
        <begin position="76"/>
        <end position="95"/>
    </location>
</feature>
<feature type="compositionally biased region" description="Basic and acidic residues" evidence="7">
    <location>
        <begin position="19"/>
        <end position="29"/>
    </location>
</feature>
<keyword evidence="2" id="KW-0813">Transport</keyword>
<dbReference type="Gene3D" id="1.20.1250.20">
    <property type="entry name" value="MFS general substrate transporter like domains"/>
    <property type="match status" value="1"/>
</dbReference>
<evidence type="ECO:0000256" key="7">
    <source>
        <dbReference type="SAM" id="MobiDB-lite"/>
    </source>
</evidence>
<feature type="transmembrane region" description="Helical" evidence="8">
    <location>
        <begin position="288"/>
        <end position="312"/>
    </location>
</feature>
<name>A0A1H9WHF5_9PSEU</name>
<feature type="transmembrane region" description="Helical" evidence="8">
    <location>
        <begin position="167"/>
        <end position="189"/>
    </location>
</feature>
<reference evidence="11" key="1">
    <citation type="submission" date="2016-10" db="EMBL/GenBank/DDBJ databases">
        <authorList>
            <person name="Varghese N."/>
            <person name="Submissions S."/>
        </authorList>
    </citation>
    <scope>NUCLEOTIDE SEQUENCE [LARGE SCALE GENOMIC DNA]</scope>
    <source>
        <strain evidence="11">DSM 44260</strain>
    </source>
</reference>
<dbReference type="InterPro" id="IPR020846">
    <property type="entry name" value="MFS_dom"/>
</dbReference>
<organism evidence="10 11">
    <name type="scientific">Actinokineospora terrae</name>
    <dbReference type="NCBI Taxonomy" id="155974"/>
    <lineage>
        <taxon>Bacteria</taxon>
        <taxon>Bacillati</taxon>
        <taxon>Actinomycetota</taxon>
        <taxon>Actinomycetes</taxon>
        <taxon>Pseudonocardiales</taxon>
        <taxon>Pseudonocardiaceae</taxon>
        <taxon>Actinokineospora</taxon>
    </lineage>
</organism>
<dbReference type="InterPro" id="IPR005829">
    <property type="entry name" value="Sugar_transporter_CS"/>
</dbReference>
<dbReference type="RefSeq" id="WP_092782901.1">
    <property type="nucleotide sequence ID" value="NZ_FOGI01000010.1"/>
</dbReference>
<feature type="transmembrane region" description="Helical" evidence="8">
    <location>
        <begin position="259"/>
        <end position="276"/>
    </location>
</feature>
<feature type="transmembrane region" description="Helical" evidence="8">
    <location>
        <begin position="360"/>
        <end position="379"/>
    </location>
</feature>
<dbReference type="AlphaFoldDB" id="A0A1H9WHF5"/>
<comment type="subcellular location">
    <subcellularLocation>
        <location evidence="1">Cell membrane</location>
        <topology evidence="1">Multi-pass membrane protein</topology>
    </subcellularLocation>
</comment>
<sequence>MTASQEATPQETPPPVVDPKSEVTEPKATDGEKWSGRLWATLIVLCSAMFLDALDNAMVGIAVPPIQQELGMSTSSVQWVVSAYVLGFGGFLLLGGRMADLVGRRKVFLVAVAVFGIASLIGGLANDGFLVIAARFVMGVAAAFTAPAGLAIILTQFPEGAARNKAVAIYTACGAFGFSLGLVAGGLLTEIGWRWTFLLPVPIALAILVGASVLVRKDEAATGKRHYDIPGAISVTGAMLLLVFTIVRAPEVGWVSAQTLLQFAGVIVLVVAFALIERNTANPLIRLGFLRNGGLIGAALTAAAILGTYMSFQFIGSLYLQDTRGWSPLEMALAFLPCGILIAIIAPRAGGLLGKFGPKWMMFAGFVAYTLAYISFLRIDTDSSYVAVLLPTMLLIGVAFPLSFTGSYVQATSGVADSEQGLAAGVLQTGYQVGAALLLAVVTATMAAGQGGAGATNTIDSYHNGMYVITGVSALTLLATLVSALRKKRVAA</sequence>
<feature type="transmembrane region" description="Helical" evidence="8">
    <location>
        <begin position="385"/>
        <end position="409"/>
    </location>
</feature>
<dbReference type="PROSITE" id="PS00216">
    <property type="entry name" value="SUGAR_TRANSPORT_1"/>
    <property type="match status" value="1"/>
</dbReference>
<evidence type="ECO:0000313" key="11">
    <source>
        <dbReference type="Proteomes" id="UP000199051"/>
    </source>
</evidence>
<feature type="transmembrane region" description="Helical" evidence="8">
    <location>
        <begin position="195"/>
        <end position="215"/>
    </location>
</feature>
<dbReference type="GO" id="GO:0022857">
    <property type="term" value="F:transmembrane transporter activity"/>
    <property type="evidence" value="ECO:0007669"/>
    <property type="project" value="InterPro"/>
</dbReference>
<feature type="transmembrane region" description="Helical" evidence="8">
    <location>
        <begin position="421"/>
        <end position="446"/>
    </location>
</feature>
<dbReference type="Gene3D" id="1.20.1720.10">
    <property type="entry name" value="Multidrug resistance protein D"/>
    <property type="match status" value="1"/>
</dbReference>
<dbReference type="Pfam" id="PF07690">
    <property type="entry name" value="MFS_1"/>
    <property type="match status" value="1"/>
</dbReference>
<dbReference type="Proteomes" id="UP000199051">
    <property type="component" value="Unassembled WGS sequence"/>
</dbReference>
<dbReference type="PANTHER" id="PTHR42718">
    <property type="entry name" value="MAJOR FACILITATOR SUPERFAMILY MULTIDRUG TRANSPORTER MFSC"/>
    <property type="match status" value="1"/>
</dbReference>
<dbReference type="EMBL" id="FOGI01000010">
    <property type="protein sequence ID" value="SES33382.1"/>
    <property type="molecule type" value="Genomic_DNA"/>
</dbReference>
<feature type="transmembrane region" description="Helical" evidence="8">
    <location>
        <begin position="332"/>
        <end position="353"/>
    </location>
</feature>
<feature type="transmembrane region" description="Helical" evidence="8">
    <location>
        <begin position="107"/>
        <end position="126"/>
    </location>
</feature>
<evidence type="ECO:0000313" key="10">
    <source>
        <dbReference type="EMBL" id="SES33382.1"/>
    </source>
</evidence>
<feature type="transmembrane region" description="Helical" evidence="8">
    <location>
        <begin position="132"/>
        <end position="155"/>
    </location>
</feature>
<dbReference type="InterPro" id="IPR011701">
    <property type="entry name" value="MFS"/>
</dbReference>
<gene>
    <name evidence="10" type="ORF">SAMN04487818_110213</name>
</gene>
<evidence type="ECO:0000256" key="1">
    <source>
        <dbReference type="ARBA" id="ARBA00004651"/>
    </source>
</evidence>
<keyword evidence="6 8" id="KW-0472">Membrane</keyword>
<dbReference type="PROSITE" id="PS50850">
    <property type="entry name" value="MFS"/>
    <property type="match status" value="1"/>
</dbReference>
<keyword evidence="5 8" id="KW-1133">Transmembrane helix</keyword>
<evidence type="ECO:0000256" key="3">
    <source>
        <dbReference type="ARBA" id="ARBA00022475"/>
    </source>
</evidence>
<evidence type="ECO:0000256" key="2">
    <source>
        <dbReference type="ARBA" id="ARBA00022448"/>
    </source>
</evidence>
<feature type="transmembrane region" description="Helical" evidence="8">
    <location>
        <begin position="466"/>
        <end position="485"/>
    </location>
</feature>
<evidence type="ECO:0000256" key="8">
    <source>
        <dbReference type="SAM" id="Phobius"/>
    </source>
</evidence>
<feature type="compositionally biased region" description="Polar residues" evidence="7">
    <location>
        <begin position="1"/>
        <end position="10"/>
    </location>
</feature>
<dbReference type="CDD" id="cd17321">
    <property type="entry name" value="MFS_MMR_MDR_like"/>
    <property type="match status" value="1"/>
</dbReference>
<evidence type="ECO:0000259" key="9">
    <source>
        <dbReference type="PROSITE" id="PS50850"/>
    </source>
</evidence>